<protein>
    <submittedName>
        <fullName evidence="2">Type IV secretory pathway VirB2 component (Pilin)</fullName>
    </submittedName>
</protein>
<accession>A0A9X2Q772</accession>
<organism evidence="2 3">
    <name type="scientific">Salinibacter ruber</name>
    <dbReference type="NCBI Taxonomy" id="146919"/>
    <lineage>
        <taxon>Bacteria</taxon>
        <taxon>Pseudomonadati</taxon>
        <taxon>Rhodothermota</taxon>
        <taxon>Rhodothermia</taxon>
        <taxon>Rhodothermales</taxon>
        <taxon>Salinibacteraceae</taxon>
        <taxon>Salinibacter</taxon>
    </lineage>
</organism>
<feature type="transmembrane region" description="Helical" evidence="1">
    <location>
        <begin position="93"/>
        <end position="113"/>
    </location>
</feature>
<gene>
    <name evidence="2" type="ORF">GGP61_001454</name>
</gene>
<dbReference type="RefSeq" id="WP_259123761.1">
    <property type="nucleotide sequence ID" value="NZ_JANTZO010000005.1"/>
</dbReference>
<dbReference type="EMBL" id="JANUAE010000004">
    <property type="protein sequence ID" value="MCS3709850.1"/>
    <property type="molecule type" value="Genomic_DNA"/>
</dbReference>
<proteinExistence type="predicted"/>
<evidence type="ECO:0000313" key="2">
    <source>
        <dbReference type="EMBL" id="MCS3709850.1"/>
    </source>
</evidence>
<name>A0A9X2Q772_9BACT</name>
<dbReference type="AlphaFoldDB" id="A0A9X2Q772"/>
<feature type="transmembrane region" description="Helical" evidence="1">
    <location>
        <begin position="64"/>
        <end position="81"/>
    </location>
</feature>
<sequence>MSHDRSFFDRIRSQDITRAGLALVGLAALALVAIPQVALATGAGVDLGLKAGIKGVRKFLTGPIATITATVAMIGVLAGIIMRSQRGESIGGLAAIGAALLLVLNVETILDLIGATAGSSMATAHSTTLADPSTVETAVSIGSVLPL</sequence>
<keyword evidence="1" id="KW-0472">Membrane</keyword>
<keyword evidence="1" id="KW-1133">Transmembrane helix</keyword>
<evidence type="ECO:0000313" key="3">
    <source>
        <dbReference type="Proteomes" id="UP001155057"/>
    </source>
</evidence>
<reference evidence="2" key="1">
    <citation type="submission" date="2022-08" db="EMBL/GenBank/DDBJ databases">
        <title>Genomic Encyclopedia of Type Strains, Phase V (KMG-V): Genome sequencing to study the core and pangenomes of soil and plant-associated prokaryotes.</title>
        <authorList>
            <person name="Whitman W."/>
        </authorList>
    </citation>
    <scope>NUCLEOTIDE SEQUENCE</scope>
    <source>
        <strain evidence="2">SP3049</strain>
    </source>
</reference>
<comment type="caution">
    <text evidence="2">The sequence shown here is derived from an EMBL/GenBank/DDBJ whole genome shotgun (WGS) entry which is preliminary data.</text>
</comment>
<evidence type="ECO:0000256" key="1">
    <source>
        <dbReference type="SAM" id="Phobius"/>
    </source>
</evidence>
<dbReference type="Proteomes" id="UP001155057">
    <property type="component" value="Unassembled WGS sequence"/>
</dbReference>
<keyword evidence="1" id="KW-0812">Transmembrane</keyword>